<sequence length="138" mass="16253">MNIKLRVKNLEKKYGTRDPYKLCKRLKINIIYMDLGEIKGIYKKVVTNKFIVINENLDEFCQKVVLAHELGHAILHHSKEIQALKDYDLFPKYSNQIEIEANTFAAELLIDDTFDNDEYIENPSIDIRILEQLKILKK</sequence>
<evidence type="ECO:0000313" key="3">
    <source>
        <dbReference type="Proteomes" id="UP000728968"/>
    </source>
</evidence>
<dbReference type="InterPro" id="IPR052345">
    <property type="entry name" value="Rad_response_metalloprotease"/>
</dbReference>
<gene>
    <name evidence="2" type="ORF">H6A04_11315</name>
</gene>
<dbReference type="InterPro" id="IPR010359">
    <property type="entry name" value="IrrE_HExxH"/>
</dbReference>
<dbReference type="Pfam" id="PF06114">
    <property type="entry name" value="Peptidase_M78"/>
    <property type="match status" value="1"/>
</dbReference>
<evidence type="ECO:0000313" key="2">
    <source>
        <dbReference type="EMBL" id="MBM6876221.1"/>
    </source>
</evidence>
<dbReference type="Gene3D" id="1.10.10.2910">
    <property type="match status" value="1"/>
</dbReference>
<feature type="domain" description="IrrE N-terminal-like" evidence="1">
    <location>
        <begin position="23"/>
        <end position="113"/>
    </location>
</feature>
<dbReference type="RefSeq" id="WP_204716837.1">
    <property type="nucleotide sequence ID" value="NZ_JACJLT010000226.1"/>
</dbReference>
<protein>
    <submittedName>
        <fullName evidence="2">ImmA/IrrE family metallo-endopeptidase</fullName>
    </submittedName>
</protein>
<name>A0ABS2G470_FUSMR</name>
<proteinExistence type="predicted"/>
<accession>A0ABS2G470</accession>
<dbReference type="Proteomes" id="UP000728968">
    <property type="component" value="Unassembled WGS sequence"/>
</dbReference>
<comment type="caution">
    <text evidence="2">The sequence shown here is derived from an EMBL/GenBank/DDBJ whole genome shotgun (WGS) entry which is preliminary data.</text>
</comment>
<dbReference type="PANTHER" id="PTHR43236:SF2">
    <property type="entry name" value="BLL0069 PROTEIN"/>
    <property type="match status" value="1"/>
</dbReference>
<dbReference type="PANTHER" id="PTHR43236">
    <property type="entry name" value="ANTITOXIN HIGA1"/>
    <property type="match status" value="1"/>
</dbReference>
<reference evidence="2 3" key="1">
    <citation type="journal article" date="2021" name="Sci. Rep.">
        <title>The distribution of antibiotic resistance genes in chicken gut microbiota commensals.</title>
        <authorList>
            <person name="Juricova H."/>
            <person name="Matiasovicova J."/>
            <person name="Kubasova T."/>
            <person name="Cejkova D."/>
            <person name="Rychlik I."/>
        </authorList>
    </citation>
    <scope>NUCLEOTIDE SEQUENCE [LARGE SCALE GENOMIC DNA]</scope>
    <source>
        <strain evidence="2 3">An425</strain>
    </source>
</reference>
<organism evidence="2 3">
    <name type="scientific">Fusobacterium mortiferum</name>
    <dbReference type="NCBI Taxonomy" id="850"/>
    <lineage>
        <taxon>Bacteria</taxon>
        <taxon>Fusobacteriati</taxon>
        <taxon>Fusobacteriota</taxon>
        <taxon>Fusobacteriia</taxon>
        <taxon>Fusobacteriales</taxon>
        <taxon>Fusobacteriaceae</taxon>
        <taxon>Fusobacterium</taxon>
    </lineage>
</organism>
<dbReference type="EMBL" id="JACJLT010000226">
    <property type="protein sequence ID" value="MBM6876221.1"/>
    <property type="molecule type" value="Genomic_DNA"/>
</dbReference>
<keyword evidence="3" id="KW-1185">Reference proteome</keyword>
<evidence type="ECO:0000259" key="1">
    <source>
        <dbReference type="Pfam" id="PF06114"/>
    </source>
</evidence>